<keyword evidence="3" id="KW-1185">Reference proteome</keyword>
<dbReference type="AlphaFoldDB" id="A0AAW0FXK2"/>
<sequence length="342" mass="38325">MAQINILETGRVTDFSLTIPATVYSGKSVCTEDEILTASGSLRVDNDVPLSFRYSCVPIGLPTSTIVDEAQAGGPPNAAVTQSEFLWDNKSVITYSYMGGRSSQHYKVDFIAQEWTWYTNIRFRKIKSDGMIRISFDPSSGSWSYVGRQCEKVDGNDATMNLGSINPTTMAPSLNEKGVILHEFGHALGLLHEHQSPSRSGVLTLNEMATKQYYKALHRWPSSRVEEQVLRVYDEHDVGSYSEMDFSSIMMYSVSYTINTEGVDITEQFNLSDVDKAYIFLNYPRMIAHVNTPEWSIHKALKVAGVTGRRLTDILNASSPDSIRKFFIQWNVENRVKSLGAI</sequence>
<dbReference type="Proteomes" id="UP001385951">
    <property type="component" value="Unassembled WGS sequence"/>
</dbReference>
<dbReference type="InterPro" id="IPR001506">
    <property type="entry name" value="Peptidase_M12A"/>
</dbReference>
<feature type="domain" description="Peptidase metallopeptidase" evidence="1">
    <location>
        <begin position="83"/>
        <end position="238"/>
    </location>
</feature>
<gene>
    <name evidence="2" type="ORF">QCA50_011129</name>
</gene>
<dbReference type="PANTHER" id="PTHR10127:SF850">
    <property type="entry name" value="METALLOENDOPEPTIDASE"/>
    <property type="match status" value="1"/>
</dbReference>
<proteinExistence type="predicted"/>
<dbReference type="Gene3D" id="3.40.390.10">
    <property type="entry name" value="Collagenase (Catalytic Domain)"/>
    <property type="match status" value="1"/>
</dbReference>
<dbReference type="Pfam" id="PF01400">
    <property type="entry name" value="Astacin"/>
    <property type="match status" value="1"/>
</dbReference>
<dbReference type="SUPFAM" id="SSF55486">
    <property type="entry name" value="Metalloproteases ('zincins'), catalytic domain"/>
    <property type="match status" value="1"/>
</dbReference>
<accession>A0AAW0FXK2</accession>
<dbReference type="GO" id="GO:0006508">
    <property type="term" value="P:proteolysis"/>
    <property type="evidence" value="ECO:0007669"/>
    <property type="project" value="InterPro"/>
</dbReference>
<evidence type="ECO:0000259" key="1">
    <source>
        <dbReference type="SMART" id="SM00235"/>
    </source>
</evidence>
<dbReference type="GO" id="GO:0004222">
    <property type="term" value="F:metalloendopeptidase activity"/>
    <property type="evidence" value="ECO:0007669"/>
    <property type="project" value="InterPro"/>
</dbReference>
<evidence type="ECO:0000313" key="2">
    <source>
        <dbReference type="EMBL" id="KAK7685783.1"/>
    </source>
</evidence>
<comment type="caution">
    <text evidence="2">The sequence shown here is derived from an EMBL/GenBank/DDBJ whole genome shotgun (WGS) entry which is preliminary data.</text>
</comment>
<dbReference type="SMART" id="SM00235">
    <property type="entry name" value="ZnMc"/>
    <property type="match status" value="1"/>
</dbReference>
<dbReference type="PANTHER" id="PTHR10127">
    <property type="entry name" value="DISCOIDIN, CUB, EGF, LAMININ , AND ZINC METALLOPROTEASE DOMAIN CONTAINING"/>
    <property type="match status" value="1"/>
</dbReference>
<dbReference type="InterPro" id="IPR006026">
    <property type="entry name" value="Peptidase_Metallo"/>
</dbReference>
<dbReference type="GO" id="GO:0008270">
    <property type="term" value="F:zinc ion binding"/>
    <property type="evidence" value="ECO:0007669"/>
    <property type="project" value="InterPro"/>
</dbReference>
<reference evidence="2 3" key="1">
    <citation type="submission" date="2022-09" db="EMBL/GenBank/DDBJ databases">
        <authorList>
            <person name="Palmer J.M."/>
        </authorList>
    </citation>
    <scope>NUCLEOTIDE SEQUENCE [LARGE SCALE GENOMIC DNA]</scope>
    <source>
        <strain evidence="2 3">DSM 7382</strain>
    </source>
</reference>
<organism evidence="2 3">
    <name type="scientific">Cerrena zonata</name>
    <dbReference type="NCBI Taxonomy" id="2478898"/>
    <lineage>
        <taxon>Eukaryota</taxon>
        <taxon>Fungi</taxon>
        <taxon>Dikarya</taxon>
        <taxon>Basidiomycota</taxon>
        <taxon>Agaricomycotina</taxon>
        <taxon>Agaricomycetes</taxon>
        <taxon>Polyporales</taxon>
        <taxon>Cerrenaceae</taxon>
        <taxon>Cerrena</taxon>
    </lineage>
</organism>
<dbReference type="InterPro" id="IPR024079">
    <property type="entry name" value="MetalloPept_cat_dom_sf"/>
</dbReference>
<name>A0AAW0FXK2_9APHY</name>
<protein>
    <recommendedName>
        <fullName evidence="1">Peptidase metallopeptidase domain-containing protein</fullName>
    </recommendedName>
</protein>
<dbReference type="EMBL" id="JASBNA010000019">
    <property type="protein sequence ID" value="KAK7685783.1"/>
    <property type="molecule type" value="Genomic_DNA"/>
</dbReference>
<evidence type="ECO:0000313" key="3">
    <source>
        <dbReference type="Proteomes" id="UP001385951"/>
    </source>
</evidence>